<dbReference type="Pfam" id="PF13193">
    <property type="entry name" value="AMP-binding_C"/>
    <property type="match status" value="1"/>
</dbReference>
<sequence length="522" mass="56309">MIADPAGRGTLGRVIISALARFGDREMISDGTQSLSYRDLGDRIGKAITALRELGLKRGDGIAMLTANRAEPWAILCAANLMGVRYTPMHPLAAEDDHVHIVADSLANILIVDPGKFAERAQAIRDRAPSLGAIVAMGPCDAFDDLSARIDAAAPAPLTDEAESEDIAWLVYTGGTTGRSKGVMLSHRSIVAMNQNITAEWEWPALPRYAMVTPISHAGGINLYPIMHQGGYARLLQGWDTSIFCATVEREKLNATFLVPTLINTLIDAADIRARHDLSSLEIIIYGAAPMSPDRLREGISIFGPVFLQLYGQSECPQTMTTLRKADHDLSKPERLGSCGLAAPMMDIRLLDAQLNEVASGEPGEICARGPLVMSGYWQQPEMTEQAFAGGWLHTGDVGVRDADGYITIVDRTKDMIISGGFNIYPREVEDALMSHPAIALAAVIGVPDAKWGEAVTAFVTLRAGASVDATTLQQLVKDKRGGPWAPKSVEFVAELPLTGLGKLDRKTLRAPYWEGRSRAVS</sequence>
<dbReference type="Proteomes" id="UP000706039">
    <property type="component" value="Unassembled WGS sequence"/>
</dbReference>
<dbReference type="InterPro" id="IPR045851">
    <property type="entry name" value="AMP-bd_C_sf"/>
</dbReference>
<dbReference type="PROSITE" id="PS00455">
    <property type="entry name" value="AMP_BINDING"/>
    <property type="match status" value="1"/>
</dbReference>
<dbReference type="Gene3D" id="3.40.50.12780">
    <property type="entry name" value="N-terminal domain of ligase-like"/>
    <property type="match status" value="1"/>
</dbReference>
<dbReference type="RefSeq" id="WP_222991389.1">
    <property type="nucleotide sequence ID" value="NZ_JAINVV010000008.1"/>
</dbReference>
<evidence type="ECO:0000313" key="3">
    <source>
        <dbReference type="EMBL" id="MBY8824317.1"/>
    </source>
</evidence>
<dbReference type="Gene3D" id="3.30.300.30">
    <property type="match status" value="1"/>
</dbReference>
<evidence type="ECO:0000259" key="2">
    <source>
        <dbReference type="Pfam" id="PF13193"/>
    </source>
</evidence>
<dbReference type="InterPro" id="IPR025110">
    <property type="entry name" value="AMP-bd_C"/>
</dbReference>
<dbReference type="SUPFAM" id="SSF56801">
    <property type="entry name" value="Acetyl-CoA synthetase-like"/>
    <property type="match status" value="1"/>
</dbReference>
<evidence type="ECO:0000259" key="1">
    <source>
        <dbReference type="Pfam" id="PF00501"/>
    </source>
</evidence>
<gene>
    <name evidence="3" type="ORF">K7G82_18580</name>
</gene>
<feature type="domain" description="AMP-binding enzyme C-terminal" evidence="2">
    <location>
        <begin position="428"/>
        <end position="503"/>
    </location>
</feature>
<organism evidence="3 4">
    <name type="scientific">Sphingomonas colocasiae</name>
    <dbReference type="NCBI Taxonomy" id="1848973"/>
    <lineage>
        <taxon>Bacteria</taxon>
        <taxon>Pseudomonadati</taxon>
        <taxon>Pseudomonadota</taxon>
        <taxon>Alphaproteobacteria</taxon>
        <taxon>Sphingomonadales</taxon>
        <taxon>Sphingomonadaceae</taxon>
        <taxon>Sphingomonas</taxon>
    </lineage>
</organism>
<dbReference type="InterPro" id="IPR000873">
    <property type="entry name" value="AMP-dep_synth/lig_dom"/>
</dbReference>
<comment type="caution">
    <text evidence="3">The sequence shown here is derived from an EMBL/GenBank/DDBJ whole genome shotgun (WGS) entry which is preliminary data.</text>
</comment>
<reference evidence="3 4" key="1">
    <citation type="submission" date="2021-08" db="EMBL/GenBank/DDBJ databases">
        <authorList>
            <person name="Tuo L."/>
        </authorList>
    </citation>
    <scope>NUCLEOTIDE SEQUENCE [LARGE SCALE GENOMIC DNA]</scope>
    <source>
        <strain evidence="3 4">JCM 31229</strain>
    </source>
</reference>
<accession>A0ABS7PSK1</accession>
<keyword evidence="4" id="KW-1185">Reference proteome</keyword>
<dbReference type="PANTHER" id="PTHR43767:SF7">
    <property type="entry name" value="MEDIUM_LONG-CHAIN-FATTY-ACID--COA LIGASE FADD8"/>
    <property type="match status" value="1"/>
</dbReference>
<proteinExistence type="predicted"/>
<dbReference type="Pfam" id="PF00501">
    <property type="entry name" value="AMP-binding"/>
    <property type="match status" value="1"/>
</dbReference>
<protein>
    <submittedName>
        <fullName evidence="3">AMP-binding protein</fullName>
    </submittedName>
</protein>
<dbReference type="InterPro" id="IPR042099">
    <property type="entry name" value="ANL_N_sf"/>
</dbReference>
<dbReference type="InterPro" id="IPR050237">
    <property type="entry name" value="ATP-dep_AMP-bd_enzyme"/>
</dbReference>
<dbReference type="InterPro" id="IPR020845">
    <property type="entry name" value="AMP-binding_CS"/>
</dbReference>
<evidence type="ECO:0000313" key="4">
    <source>
        <dbReference type="Proteomes" id="UP000706039"/>
    </source>
</evidence>
<dbReference type="EMBL" id="JAINVV010000008">
    <property type="protein sequence ID" value="MBY8824317.1"/>
    <property type="molecule type" value="Genomic_DNA"/>
</dbReference>
<name>A0ABS7PSK1_9SPHN</name>
<feature type="domain" description="AMP-dependent synthetase/ligase" evidence="1">
    <location>
        <begin position="19"/>
        <end position="378"/>
    </location>
</feature>
<dbReference type="PANTHER" id="PTHR43767">
    <property type="entry name" value="LONG-CHAIN-FATTY-ACID--COA LIGASE"/>
    <property type="match status" value="1"/>
</dbReference>